<dbReference type="OrthoDB" id="5413269at2759"/>
<evidence type="ECO:0000313" key="2">
    <source>
        <dbReference type="Proteomes" id="UP000326924"/>
    </source>
</evidence>
<organism evidence="1 2">
    <name type="scientific">Sphaerosporella brunnea</name>
    <dbReference type="NCBI Taxonomy" id="1250544"/>
    <lineage>
        <taxon>Eukaryota</taxon>
        <taxon>Fungi</taxon>
        <taxon>Dikarya</taxon>
        <taxon>Ascomycota</taxon>
        <taxon>Pezizomycotina</taxon>
        <taxon>Pezizomycetes</taxon>
        <taxon>Pezizales</taxon>
        <taxon>Pyronemataceae</taxon>
        <taxon>Sphaerosporella</taxon>
    </lineage>
</organism>
<dbReference type="EMBL" id="VXIS01000420">
    <property type="protein sequence ID" value="KAA8893615.1"/>
    <property type="molecule type" value="Genomic_DNA"/>
</dbReference>
<dbReference type="InParanoid" id="A0A5J5EDF5"/>
<sequence length="134" mass="14170">FGIYISNHSGAKGNYAVFTAAPNATLSVERTWTSIIAVLRGEVSGSGEAFFSIPKQVHAICGTGKSDLAAQILIEVLDKRPVRLGMRSSDGTLVPGTTLEVEVIDESPGFTTDALPPPSGDENAFCVRTRPDFS</sequence>
<feature type="non-terminal residue" evidence="1">
    <location>
        <position position="1"/>
    </location>
</feature>
<keyword evidence="2" id="KW-1185">Reference proteome</keyword>
<dbReference type="Proteomes" id="UP000326924">
    <property type="component" value="Unassembled WGS sequence"/>
</dbReference>
<accession>A0A5J5EDF5</accession>
<gene>
    <name evidence="1" type="ORF">FN846DRAFT_751816</name>
</gene>
<evidence type="ECO:0000313" key="1">
    <source>
        <dbReference type="EMBL" id="KAA8893615.1"/>
    </source>
</evidence>
<feature type="non-terminal residue" evidence="1">
    <location>
        <position position="134"/>
    </location>
</feature>
<proteinExistence type="predicted"/>
<name>A0A5J5EDF5_9PEZI</name>
<protein>
    <submittedName>
        <fullName evidence="1">Uncharacterized protein</fullName>
    </submittedName>
</protein>
<comment type="caution">
    <text evidence="1">The sequence shown here is derived from an EMBL/GenBank/DDBJ whole genome shotgun (WGS) entry which is preliminary data.</text>
</comment>
<reference evidence="1 2" key="1">
    <citation type="submission" date="2019-09" db="EMBL/GenBank/DDBJ databases">
        <title>Draft genome of the ectomycorrhizal ascomycete Sphaerosporella brunnea.</title>
        <authorList>
            <consortium name="DOE Joint Genome Institute"/>
            <person name="Benucci G.M."/>
            <person name="Marozzi G."/>
            <person name="Antonielli L."/>
            <person name="Sanchez S."/>
            <person name="Marco P."/>
            <person name="Wang X."/>
            <person name="Falini L.B."/>
            <person name="Barry K."/>
            <person name="Haridas S."/>
            <person name="Lipzen A."/>
            <person name="Labutti K."/>
            <person name="Grigoriev I.V."/>
            <person name="Murat C."/>
            <person name="Martin F."/>
            <person name="Albertini E."/>
            <person name="Donnini D."/>
            <person name="Bonito G."/>
        </authorList>
    </citation>
    <scope>NUCLEOTIDE SEQUENCE [LARGE SCALE GENOMIC DNA]</scope>
    <source>
        <strain evidence="1 2">Sb_GMNB300</strain>
    </source>
</reference>
<dbReference type="AlphaFoldDB" id="A0A5J5EDF5"/>